<comment type="caution">
    <text evidence="7">The sequence shown here is derived from an EMBL/GenBank/DDBJ whole genome shotgun (WGS) entry which is preliminary data.</text>
</comment>
<dbReference type="SUPFAM" id="SSF103473">
    <property type="entry name" value="MFS general substrate transporter"/>
    <property type="match status" value="1"/>
</dbReference>
<evidence type="ECO:0000256" key="2">
    <source>
        <dbReference type="ARBA" id="ARBA00022692"/>
    </source>
</evidence>
<sequence length="528" mass="59010">MRTEQYNGSKISLDHIDAPHSDVPPDIEHEGAEGYILDAGLLTHDEGQSNLKLARDGHTVLIPQPSDDPNDPLNWSWWKKHLILISISFIAFLPDFGSAAGAVVLNAQGEEWNMDPNTVNHSQSGNVMMLGIGGYFAIVLSGYFGRLPVVFWFMVFAVWTSIYLTFAPTFNHFMAGRVLNGFFSTVTQGGGLMFIKDLFFFHEHARKINIWSGFYILSPYLGPFAGGFIVNVNSWQWVFGMVAIVTGLAFGLILLVGDETYYNRAIPMEKQPPRGTRIGRFIGTAQWPSRHERTSLWHGCIRFWRVTTRVPVIFMIFFYMCTFAWVIGINTSLTLFLTPSPPAGYGFSTAGVSLFYFTPMIGAVLGELFGHFFNDFLAKRYIRLHNGHFEPEARLVALYVGELFIIPGLIIAGFALYNLWHWAVLAVGWGMFVFGVMISTVVLVAYLLDSYPEASGELAATVNMGRTIGGFVISYFEIEWAQKSGTALSFGIQAAICGTVFLLIITLQLYGRQLRQWSGPLNFHELTG</sequence>
<feature type="transmembrane region" description="Helical" evidence="5">
    <location>
        <begin position="395"/>
        <end position="417"/>
    </location>
</feature>
<dbReference type="Pfam" id="PF07690">
    <property type="entry name" value="MFS_1"/>
    <property type="match status" value="1"/>
</dbReference>
<dbReference type="Gene3D" id="1.20.1250.20">
    <property type="entry name" value="MFS general substrate transporter like domains"/>
    <property type="match status" value="1"/>
</dbReference>
<reference evidence="7 8" key="1">
    <citation type="submission" date="2024-03" db="EMBL/GenBank/DDBJ databases">
        <title>Genome-scale model development and genomic sequencing of the oleaginous clade Lipomyces.</title>
        <authorList>
            <consortium name="Lawrence Berkeley National Laboratory"/>
            <person name="Czajka J.J."/>
            <person name="Han Y."/>
            <person name="Kim J."/>
            <person name="Mondo S.J."/>
            <person name="Hofstad B.A."/>
            <person name="Robles A."/>
            <person name="Haridas S."/>
            <person name="Riley R."/>
            <person name="LaButti K."/>
            <person name="Pangilinan J."/>
            <person name="Andreopoulos W."/>
            <person name="Lipzen A."/>
            <person name="Yan J."/>
            <person name="Wang M."/>
            <person name="Ng V."/>
            <person name="Grigoriev I.V."/>
            <person name="Spatafora J.W."/>
            <person name="Magnuson J.K."/>
            <person name="Baker S.E."/>
            <person name="Pomraning K.R."/>
        </authorList>
    </citation>
    <scope>NUCLEOTIDE SEQUENCE [LARGE SCALE GENOMIC DNA]</scope>
    <source>
        <strain evidence="7 8">Phaff 52-87</strain>
    </source>
</reference>
<keyword evidence="8" id="KW-1185">Reference proteome</keyword>
<gene>
    <name evidence="7" type="ORF">BZA70DRAFT_237361</name>
</gene>
<accession>A0ABR1F833</accession>
<proteinExistence type="predicted"/>
<dbReference type="PANTHER" id="PTHR23502:SF187">
    <property type="entry name" value="TRANSPORTER, PUTATIVE (AFU_ORTHOLOGUE AFUA_2G17840)-RELATED"/>
    <property type="match status" value="1"/>
</dbReference>
<feature type="transmembrane region" description="Helical" evidence="5">
    <location>
        <begin position="312"/>
        <end position="333"/>
    </location>
</feature>
<feature type="transmembrane region" description="Helical" evidence="5">
    <location>
        <begin position="490"/>
        <end position="510"/>
    </location>
</feature>
<dbReference type="PANTHER" id="PTHR23502">
    <property type="entry name" value="MAJOR FACILITATOR SUPERFAMILY"/>
    <property type="match status" value="1"/>
</dbReference>
<evidence type="ECO:0000313" key="8">
    <source>
        <dbReference type="Proteomes" id="UP001498771"/>
    </source>
</evidence>
<feature type="transmembrane region" description="Helical" evidence="5">
    <location>
        <begin position="82"/>
        <end position="105"/>
    </location>
</feature>
<evidence type="ECO:0000256" key="3">
    <source>
        <dbReference type="ARBA" id="ARBA00022989"/>
    </source>
</evidence>
<evidence type="ECO:0000256" key="1">
    <source>
        <dbReference type="ARBA" id="ARBA00004141"/>
    </source>
</evidence>
<organism evidence="7 8">
    <name type="scientific">Myxozyma melibiosi</name>
    <dbReference type="NCBI Taxonomy" id="54550"/>
    <lineage>
        <taxon>Eukaryota</taxon>
        <taxon>Fungi</taxon>
        <taxon>Dikarya</taxon>
        <taxon>Ascomycota</taxon>
        <taxon>Saccharomycotina</taxon>
        <taxon>Lipomycetes</taxon>
        <taxon>Lipomycetales</taxon>
        <taxon>Lipomycetaceae</taxon>
        <taxon>Myxozyma</taxon>
    </lineage>
</organism>
<dbReference type="RefSeq" id="XP_064769035.1">
    <property type="nucleotide sequence ID" value="XM_064910413.1"/>
</dbReference>
<evidence type="ECO:0000256" key="4">
    <source>
        <dbReference type="ARBA" id="ARBA00023136"/>
    </source>
</evidence>
<evidence type="ECO:0000259" key="6">
    <source>
        <dbReference type="PROSITE" id="PS50850"/>
    </source>
</evidence>
<feature type="transmembrane region" description="Helical" evidence="5">
    <location>
        <begin position="151"/>
        <end position="170"/>
    </location>
</feature>
<evidence type="ECO:0000256" key="5">
    <source>
        <dbReference type="SAM" id="Phobius"/>
    </source>
</evidence>
<feature type="transmembrane region" description="Helical" evidence="5">
    <location>
        <begin position="423"/>
        <end position="448"/>
    </location>
</feature>
<name>A0ABR1F833_9ASCO</name>
<dbReference type="InterPro" id="IPR020846">
    <property type="entry name" value="MFS_dom"/>
</dbReference>
<dbReference type="InterPro" id="IPR036259">
    <property type="entry name" value="MFS_trans_sf"/>
</dbReference>
<feature type="transmembrane region" description="Helical" evidence="5">
    <location>
        <begin position="125"/>
        <end position="144"/>
    </location>
</feature>
<dbReference type="PROSITE" id="PS50850">
    <property type="entry name" value="MFS"/>
    <property type="match status" value="1"/>
</dbReference>
<evidence type="ECO:0000313" key="7">
    <source>
        <dbReference type="EMBL" id="KAK7206002.1"/>
    </source>
</evidence>
<dbReference type="GeneID" id="90035925"/>
<comment type="subcellular location">
    <subcellularLocation>
        <location evidence="1">Membrane</location>
        <topology evidence="1">Multi-pass membrane protein</topology>
    </subcellularLocation>
</comment>
<keyword evidence="2 5" id="KW-0812">Transmembrane</keyword>
<keyword evidence="3 5" id="KW-1133">Transmembrane helix</keyword>
<protein>
    <submittedName>
        <fullName evidence="7">MFS transporter</fullName>
    </submittedName>
</protein>
<dbReference type="EMBL" id="JBBJBU010000004">
    <property type="protein sequence ID" value="KAK7206002.1"/>
    <property type="molecule type" value="Genomic_DNA"/>
</dbReference>
<feature type="transmembrane region" description="Helical" evidence="5">
    <location>
        <begin position="353"/>
        <end position="374"/>
    </location>
</feature>
<keyword evidence="4 5" id="KW-0472">Membrane</keyword>
<dbReference type="Proteomes" id="UP001498771">
    <property type="component" value="Unassembled WGS sequence"/>
</dbReference>
<feature type="transmembrane region" description="Helical" evidence="5">
    <location>
        <begin position="208"/>
        <end position="229"/>
    </location>
</feature>
<feature type="transmembrane region" description="Helical" evidence="5">
    <location>
        <begin position="182"/>
        <end position="201"/>
    </location>
</feature>
<dbReference type="InterPro" id="IPR011701">
    <property type="entry name" value="MFS"/>
</dbReference>
<feature type="domain" description="Major facilitator superfamily (MFS) profile" evidence="6">
    <location>
        <begin position="83"/>
        <end position="512"/>
    </location>
</feature>
<feature type="transmembrane region" description="Helical" evidence="5">
    <location>
        <begin position="235"/>
        <end position="256"/>
    </location>
</feature>